<comment type="similarity">
    <text evidence="3">Belongs to the BLM10 family.</text>
</comment>
<accession>A0ABR1B5W7</accession>
<keyword evidence="13" id="KW-1185">Reference proteome</keyword>
<evidence type="ECO:0000256" key="1">
    <source>
        <dbReference type="ARBA" id="ARBA00004324"/>
    </source>
</evidence>
<feature type="domain" description="Proteasome activator complex subunit 4-like HEAT repeat-like" evidence="11">
    <location>
        <begin position="1147"/>
        <end position="1430"/>
    </location>
</feature>
<keyword evidence="5" id="KW-0677">Repeat</keyword>
<proteinExistence type="inferred from homology"/>
<dbReference type="InterPro" id="IPR021843">
    <property type="entry name" value="PSME4_C"/>
</dbReference>
<evidence type="ECO:0000313" key="12">
    <source>
        <dbReference type="EMBL" id="KAK6635338.1"/>
    </source>
</evidence>
<dbReference type="EMBL" id="JAWJWF010000003">
    <property type="protein sequence ID" value="KAK6635338.1"/>
    <property type="molecule type" value="Genomic_DNA"/>
</dbReference>
<dbReference type="InterPro" id="IPR035309">
    <property type="entry name" value="PSME4"/>
</dbReference>
<dbReference type="Pfam" id="PF16507">
    <property type="entry name" value="HEAT_PSME4_mid"/>
    <property type="match status" value="1"/>
</dbReference>
<dbReference type="PANTHER" id="PTHR32170">
    <property type="entry name" value="PROTEASOME ACTIVATOR COMPLEX SUBUNIT 4"/>
    <property type="match status" value="1"/>
</dbReference>
<keyword evidence="8" id="KW-0539">Nucleus</keyword>
<name>A0ABR1B5W7_POLSC</name>
<evidence type="ECO:0000256" key="4">
    <source>
        <dbReference type="ARBA" id="ARBA00022490"/>
    </source>
</evidence>
<organism evidence="12 13">
    <name type="scientific">Polyplax serrata</name>
    <name type="common">Common mouse louse</name>
    <dbReference type="NCBI Taxonomy" id="468196"/>
    <lineage>
        <taxon>Eukaryota</taxon>
        <taxon>Metazoa</taxon>
        <taxon>Ecdysozoa</taxon>
        <taxon>Arthropoda</taxon>
        <taxon>Hexapoda</taxon>
        <taxon>Insecta</taxon>
        <taxon>Pterygota</taxon>
        <taxon>Neoptera</taxon>
        <taxon>Paraneoptera</taxon>
        <taxon>Psocodea</taxon>
        <taxon>Troctomorpha</taxon>
        <taxon>Phthiraptera</taxon>
        <taxon>Anoplura</taxon>
        <taxon>Polyplacidae</taxon>
        <taxon>Polyplax</taxon>
    </lineage>
</organism>
<dbReference type="InterPro" id="IPR055455">
    <property type="entry name" value="HEAT_PSME4"/>
</dbReference>
<evidence type="ECO:0000256" key="6">
    <source>
        <dbReference type="ARBA" id="ARBA00022763"/>
    </source>
</evidence>
<keyword evidence="4" id="KW-0963">Cytoplasm</keyword>
<reference evidence="12 13" key="1">
    <citation type="submission" date="2023-09" db="EMBL/GenBank/DDBJ databases">
        <title>Genomes of two closely related lineages of the louse Polyplax serrata with different host specificities.</title>
        <authorList>
            <person name="Martinu J."/>
            <person name="Tarabai H."/>
            <person name="Stefka J."/>
            <person name="Hypsa V."/>
        </authorList>
    </citation>
    <scope>NUCLEOTIDE SEQUENCE [LARGE SCALE GENOMIC DNA]</scope>
    <source>
        <strain evidence="12">98ZLc_SE</strain>
    </source>
</reference>
<comment type="subcellular location">
    <subcellularLocation>
        <location evidence="2">Cytoplasm</location>
    </subcellularLocation>
    <subcellularLocation>
        <location evidence="1">Nucleus speckle</location>
    </subcellularLocation>
</comment>
<dbReference type="InterPro" id="IPR011989">
    <property type="entry name" value="ARM-like"/>
</dbReference>
<evidence type="ECO:0008006" key="14">
    <source>
        <dbReference type="Google" id="ProtNLM"/>
    </source>
</evidence>
<evidence type="ECO:0000259" key="9">
    <source>
        <dbReference type="Pfam" id="PF11919"/>
    </source>
</evidence>
<gene>
    <name evidence="12" type="ORF">RUM44_000589</name>
</gene>
<evidence type="ECO:0000259" key="10">
    <source>
        <dbReference type="Pfam" id="PF16507"/>
    </source>
</evidence>
<evidence type="ECO:0000256" key="7">
    <source>
        <dbReference type="ARBA" id="ARBA00023204"/>
    </source>
</evidence>
<feature type="domain" description="Proteasome activator complex subunit 4 C-terminal" evidence="9">
    <location>
        <begin position="1738"/>
        <end position="1822"/>
    </location>
</feature>
<keyword evidence="7" id="KW-0234">DNA repair</keyword>
<dbReference type="Proteomes" id="UP001359485">
    <property type="component" value="Unassembled WGS sequence"/>
</dbReference>
<sequence length="1822" mass="209560">MDEDDATYINPERIKQLGFKPQKEIVYNKLLPYADQLDVESKNAFAQIKINLSKSVMLRELHPGCSVWSARLTGYIKLYGLKFSKEDHVALVNLLYEVLTIPNLEPHLVYKFAQTLIILLKKKYLLSPEDIILDWRPLYNLCQQTVESKHGLCRYYSSLEHTLVFLVHCARHYFTPTATQEILDELKPQLTTTFCQPNSMDLLAWFLPVSLPPERTHLGYKLWLTEVMDMWATCNNIPSWEPQVMKLVANLASSNVGYIDWEPYIPIMFTRFLRSFNLPVAYKQFQKTKLQKTETSAIAVWIVSALDRENSCQKYLDKFLKTIESYFHPANFGVWFLKLKELLRKLPHCFIQRLQYERYKKITWETPVPESRKLTEEDIDRFVESMKGIAMQAVFSKVGCNDASIALQHLATLRPKIIVPALIERFYSTLDSLTEPHKLTSVMHCVAMVARPLVQGPKYGYPEGPTHVIPLLLSTLPGIDANDFKKCFVTIQFILVLVTLVPLVDSSKAVDHWSDLTEEEEVTCAATASFEDFVVNFFDRIFNFVENSSLEPTRMEKDSSQRSKVENLAETAISSTALKKLQTFLTERILETKWAGPVVASLCKTFSRVNPDETLKNLVPHFCSTILTLTESEEVQKEEILDEELHYNLLILAELVDCRYGIVPYVQQLLPVLDRSLKLSSREGFVLGSKLLDHILLSLTTVCPTENRALPRAYDTHVKDYLPVREWGEPAKINKLNLKWHVPGTEERKLVEEIVHKYLPVELERIEKHIGDERTLSRTELLCSLNVIYGILGAHSMLPVWDEEPLTLVESALKLHSWIVTLGVDESVYMPDGSNVKFAIAQTMDRLQKKMLSFAEDDTKSLFAIIQIWERLISNKARLQNDFEGSWKNFQIAKKFFENPLVKKKRHMRVVLIERTLLQHESRTENTKRCLTKTHKMIMLNLLELSCGHYSKVRMKAQSSLFKGLIYFSFSYTVLIPQLLKNLQCNTAENHERYKGTLYVLSGPKQMPMIARFNWKILDLWLALVKAQPSEKLSVVKLLDGLMKIIHKHFPTMTIDLEISDTCVQKARAVLELGGNSSETEVTSSQIEDGKIALEENGKLREKQYLGLLNSFLEALEKNNLHWRYFSMALAFLRDLAHPDIPYPAGIVKTFLYTLINDSLELRKIAIKSTLYLLIQQKRKSKKIRLDIEKMTGNALPEKPTPGIRPDNLWLQYDSKRLPKSQQEWDEPRFIHKRTFGYFQWPKELEIYAPTSQQPHVDRDPSELRPDEKEVFEFFSNPKNVAQLIAYFSLEEKKGKDKFSGTKFWMFKYLFRNHGDSFLHVFKPHLESLVVDDHESSQRCASEIIGGLIRGSKHWPYEKVSSLWRFLGPLIRTGLSNMTEETVRDWGSCFASAAENIDPNRNYWLLEILMENPFTEKSSFLGCGRLFALQGALLQQEWRVAELYKRLLTCFDPYLSHPFQNVRERIACALVNIFQADITFAGSITLGPHPEDFMASIVKKLDVLFSLTNSAVNVSNTLIEPKNNLTVNDIANKLRNVHFDGEVSNEKSSINPDYSDKDSAFRLLKTVCTWIAGTLTKTHRNTLPEFYLIFPLICSLESYDQDEELVRLCSTTLAALARSATSPQDIPVVLKSIETVAQSGSWWARSSVVVFLQVFIFHNMSLVLSIPEWANESTQIVLNLLEDKRVEVREKAAEVLGGLIHCDFISNTNVLLQSFKKKAKLKNTGNLTGHNPDFLRLRHAGILGLCSFINSSPYDVPDYVPEIFFILGNHLNDPQPIPSTIRKTLGDFKRTHHDNWECHKLKFTERQLEVLNDINVPPSYYA</sequence>
<evidence type="ECO:0000256" key="3">
    <source>
        <dbReference type="ARBA" id="ARBA00005739"/>
    </source>
</evidence>
<feature type="domain" description="Proteasome activator Blm10 middle HEAT repeats region" evidence="10">
    <location>
        <begin position="316"/>
        <end position="780"/>
    </location>
</feature>
<dbReference type="PANTHER" id="PTHR32170:SF3">
    <property type="entry name" value="PROTEASOME ACTIVATOR COMPLEX SUBUNIT 4"/>
    <property type="match status" value="1"/>
</dbReference>
<evidence type="ECO:0000313" key="13">
    <source>
        <dbReference type="Proteomes" id="UP001359485"/>
    </source>
</evidence>
<dbReference type="Pfam" id="PF23096">
    <property type="entry name" value="HEAT_PSME4"/>
    <property type="match status" value="1"/>
</dbReference>
<comment type="caution">
    <text evidence="12">The sequence shown here is derived from an EMBL/GenBank/DDBJ whole genome shotgun (WGS) entry which is preliminary data.</text>
</comment>
<dbReference type="Pfam" id="PF11919">
    <property type="entry name" value="PSME4_C"/>
    <property type="match status" value="1"/>
</dbReference>
<protein>
    <recommendedName>
        <fullName evidence="14">Proteasome activator complex subunit 4</fullName>
    </recommendedName>
</protein>
<evidence type="ECO:0000259" key="11">
    <source>
        <dbReference type="Pfam" id="PF23096"/>
    </source>
</evidence>
<evidence type="ECO:0000256" key="2">
    <source>
        <dbReference type="ARBA" id="ARBA00004496"/>
    </source>
</evidence>
<keyword evidence="6" id="KW-0227">DNA damage</keyword>
<dbReference type="InterPro" id="IPR016024">
    <property type="entry name" value="ARM-type_fold"/>
</dbReference>
<dbReference type="InterPro" id="IPR032430">
    <property type="entry name" value="Blm10_mid"/>
</dbReference>
<dbReference type="Gene3D" id="1.25.10.10">
    <property type="entry name" value="Leucine-rich Repeat Variant"/>
    <property type="match status" value="1"/>
</dbReference>
<dbReference type="SUPFAM" id="SSF48371">
    <property type="entry name" value="ARM repeat"/>
    <property type="match status" value="1"/>
</dbReference>
<evidence type="ECO:0000256" key="8">
    <source>
        <dbReference type="ARBA" id="ARBA00023242"/>
    </source>
</evidence>
<evidence type="ECO:0000256" key="5">
    <source>
        <dbReference type="ARBA" id="ARBA00022737"/>
    </source>
</evidence>